<accession>A0A0S1B2A7</accession>
<evidence type="ECO:0008006" key="4">
    <source>
        <dbReference type="Google" id="ProtNLM"/>
    </source>
</evidence>
<dbReference type="Proteomes" id="UP000061010">
    <property type="component" value="Chromosome"/>
</dbReference>
<name>A0A0S1B2A7_9GAMM</name>
<feature type="transmembrane region" description="Helical" evidence="1">
    <location>
        <begin position="165"/>
        <end position="194"/>
    </location>
</feature>
<dbReference type="PATRIC" id="fig|128780.6.peg.2777"/>
<keyword evidence="1" id="KW-0812">Transmembrane</keyword>
<evidence type="ECO:0000313" key="2">
    <source>
        <dbReference type="EMBL" id="ALJ29108.1"/>
    </source>
</evidence>
<dbReference type="EMBL" id="CP012900">
    <property type="protein sequence ID" value="ALJ29108.1"/>
    <property type="molecule type" value="Genomic_DNA"/>
</dbReference>
<keyword evidence="1" id="KW-0472">Membrane</keyword>
<proteinExistence type="predicted"/>
<keyword evidence="1" id="KW-1133">Transmembrane helix</keyword>
<evidence type="ECO:0000313" key="3">
    <source>
        <dbReference type="Proteomes" id="UP000061010"/>
    </source>
</evidence>
<feature type="transmembrane region" description="Helical" evidence="1">
    <location>
        <begin position="379"/>
        <end position="402"/>
    </location>
</feature>
<evidence type="ECO:0000256" key="1">
    <source>
        <dbReference type="SAM" id="Phobius"/>
    </source>
</evidence>
<reference evidence="2 3" key="1">
    <citation type="journal article" date="2015" name="Genome Announc.">
        <title>Complete Genome Sequencing of Stenotrophomonas acidaminiphila ZAC14D2_NAIMI4_2, a Multidrug-Resistant Strain Isolated from Sediments of a Polluted River in Mexico, Uncovers New Antibiotic Resistance Genes and a Novel Class-II Lasso Peptide Biosynthesis Gene Cluster.</title>
        <authorList>
            <person name="Vinuesa P."/>
            <person name="Ochoa-Sanchez L.E."/>
        </authorList>
    </citation>
    <scope>NUCLEOTIDE SEQUENCE [LARGE SCALE GENOMIC DNA]</scope>
    <source>
        <strain evidence="2 3">ZAC14D2_NAIMI4_2</strain>
    </source>
</reference>
<feature type="transmembrane region" description="Helical" evidence="1">
    <location>
        <begin position="86"/>
        <end position="105"/>
    </location>
</feature>
<dbReference type="KEGG" id="sacz:AOT14_27490"/>
<protein>
    <recommendedName>
        <fullName evidence="4">Transmembrane protein</fullName>
    </recommendedName>
</protein>
<dbReference type="AlphaFoldDB" id="A0A0S1B2A7"/>
<feature type="transmembrane region" description="Helical" evidence="1">
    <location>
        <begin position="206"/>
        <end position="229"/>
    </location>
</feature>
<feature type="transmembrane region" description="Helical" evidence="1">
    <location>
        <begin position="342"/>
        <end position="367"/>
    </location>
</feature>
<feature type="transmembrane region" description="Helical" evidence="1">
    <location>
        <begin position="310"/>
        <end position="330"/>
    </location>
</feature>
<feature type="transmembrane region" description="Helical" evidence="1">
    <location>
        <begin position="249"/>
        <end position="268"/>
    </location>
</feature>
<feature type="transmembrane region" description="Helical" evidence="1">
    <location>
        <begin position="448"/>
        <end position="466"/>
    </location>
</feature>
<gene>
    <name evidence="2" type="ORF">AOT14_27490</name>
</gene>
<organism evidence="2 3">
    <name type="scientific">Stenotrophomonas acidaminiphila</name>
    <dbReference type="NCBI Taxonomy" id="128780"/>
    <lineage>
        <taxon>Bacteria</taxon>
        <taxon>Pseudomonadati</taxon>
        <taxon>Pseudomonadota</taxon>
        <taxon>Gammaproteobacteria</taxon>
        <taxon>Lysobacterales</taxon>
        <taxon>Lysobacteraceae</taxon>
        <taxon>Stenotrophomonas</taxon>
    </lineage>
</organism>
<feature type="transmembrane region" description="Helical" evidence="1">
    <location>
        <begin position="117"/>
        <end position="138"/>
    </location>
</feature>
<sequence>MSRASKPSRDWLAVVAGSLLGVLLLLHIRRYAGINHDAVLYMGQGLLHRWPEIYSADPFFSHGSQEKFSLFPRLLALAFGVAPPPLVFLLGTLGSLLLFGAASWCCLRAMMPAGQRFWSWLAVLTLPSSYGFAGMFAYGEQFFTPRTLAEALCLLAIGLLSLRRWVIGFGMLAVATVLHPLQTIAASIIIWMWLIQRDRRWLHALWVLLPVGVLAALGVAPFGGLFVRMDPPWMESLHRFTAQLFVGRWRASEYVLLAFDLCVLLYGWRSLRGTLGQWCLAALAGGVAGIASSYVLVDVLHLALPAGLQLWRVHWLLHWLAMATIGAFLWRDVMARDFPRALLLCLIVVFAAGGFGLGWCAGMALYLGWSLLQSRSSEAFLRLLGGLFVLGILVVFGNFVLSEWVFFRMAHYRLDLYAIDRRVLAFPMFALALAATMAVYWSKLPPRTRIIVICIVLFPLLTVGLLRWDSRPPINRTIEQAAFQSGIFGTPLPSDAQIYWDDDSLIGPWLVLKRASYFSPGHLAGLVFNRETAVDTNNRLGRVMPIIEEGLRCRDRSLPLEAREHCHISDGALRRACTATSERRPDYLVLHYDQPQHAVGEWTIADPVTGEAAVTYKLFRCTDLLAELPPKPEEGQH</sequence>
<feature type="transmembrane region" description="Helical" evidence="1">
    <location>
        <begin position="12"/>
        <end position="32"/>
    </location>
</feature>
<keyword evidence="3" id="KW-1185">Reference proteome</keyword>
<feature type="transmembrane region" description="Helical" evidence="1">
    <location>
        <begin position="280"/>
        <end position="304"/>
    </location>
</feature>
<feature type="transmembrane region" description="Helical" evidence="1">
    <location>
        <begin position="423"/>
        <end position="442"/>
    </location>
</feature>